<dbReference type="PROSITE" id="PS00195">
    <property type="entry name" value="GLUTAREDOXIN_1"/>
    <property type="match status" value="1"/>
</dbReference>
<dbReference type="PANTHER" id="PTHR45694">
    <property type="entry name" value="GLUTAREDOXIN 2"/>
    <property type="match status" value="1"/>
</dbReference>
<comment type="caution">
    <text evidence="2">The sequence shown here is derived from an EMBL/GenBank/DDBJ whole genome shotgun (WGS) entry which is preliminary data.</text>
</comment>
<dbReference type="AlphaFoldDB" id="A0A8H3I4L4"/>
<dbReference type="InterPro" id="IPR013766">
    <property type="entry name" value="Thioredoxin_domain"/>
</dbReference>
<dbReference type="EMBL" id="CAJNJQ010004470">
    <property type="protein sequence ID" value="CAE7211429.1"/>
    <property type="molecule type" value="Genomic_DNA"/>
</dbReference>
<gene>
    <name evidence="2" type="ORF">RDB_LOCUS152703</name>
</gene>
<dbReference type="Pfam" id="PF00462">
    <property type="entry name" value="Glutaredoxin"/>
    <property type="match status" value="1"/>
</dbReference>
<dbReference type="InterPro" id="IPR036249">
    <property type="entry name" value="Thioredoxin-like_sf"/>
</dbReference>
<dbReference type="PROSITE" id="PS51354">
    <property type="entry name" value="GLUTAREDOXIN_2"/>
    <property type="match status" value="1"/>
</dbReference>
<name>A0A8H3I4L4_9AGAM</name>
<sequence length="152" mass="16829">MILRPFIILSSRPLAATRPPPKFSLATTSSGPTFYQKRTMSAQSIVDAALAPKDGKKRIVIFSKSYCPYCLKAKAQIESFKGSLSSSEKDQVEVDIFELDERDDGSAIQDYLHKKNGQRTVPNIYIGKEHIGGSSDLAPYSNDKIKKILFAV</sequence>
<dbReference type="Gene3D" id="3.40.30.10">
    <property type="entry name" value="Glutaredoxin"/>
    <property type="match status" value="1"/>
</dbReference>
<accession>A0A8H3I4L4</accession>
<dbReference type="Proteomes" id="UP000663827">
    <property type="component" value="Unassembled WGS sequence"/>
</dbReference>
<evidence type="ECO:0000259" key="1">
    <source>
        <dbReference type="PROSITE" id="PS51352"/>
    </source>
</evidence>
<organism evidence="2 3">
    <name type="scientific">Rhizoctonia solani</name>
    <dbReference type="NCBI Taxonomy" id="456999"/>
    <lineage>
        <taxon>Eukaryota</taxon>
        <taxon>Fungi</taxon>
        <taxon>Dikarya</taxon>
        <taxon>Basidiomycota</taxon>
        <taxon>Agaricomycotina</taxon>
        <taxon>Agaricomycetes</taxon>
        <taxon>Cantharellales</taxon>
        <taxon>Ceratobasidiaceae</taxon>
        <taxon>Rhizoctonia</taxon>
    </lineage>
</organism>
<proteinExistence type="predicted"/>
<dbReference type="SUPFAM" id="SSF52833">
    <property type="entry name" value="Thioredoxin-like"/>
    <property type="match status" value="1"/>
</dbReference>
<protein>
    <recommendedName>
        <fullName evidence="1">Thioredoxin domain-containing protein</fullName>
    </recommendedName>
</protein>
<dbReference type="PANTHER" id="PTHR45694:SF18">
    <property type="entry name" value="GLUTAREDOXIN-1-RELATED"/>
    <property type="match status" value="1"/>
</dbReference>
<dbReference type="CDD" id="cd03419">
    <property type="entry name" value="GRX_GRXh_1_2_like"/>
    <property type="match status" value="1"/>
</dbReference>
<reference evidence="2" key="1">
    <citation type="submission" date="2021-01" db="EMBL/GenBank/DDBJ databases">
        <authorList>
            <person name="Kaushik A."/>
        </authorList>
    </citation>
    <scope>NUCLEOTIDE SEQUENCE</scope>
    <source>
        <strain evidence="2">AG5</strain>
    </source>
</reference>
<dbReference type="GO" id="GO:0015038">
    <property type="term" value="F:glutathione disulfide oxidoreductase activity"/>
    <property type="evidence" value="ECO:0007669"/>
    <property type="project" value="TreeGrafter"/>
</dbReference>
<dbReference type="InterPro" id="IPR011767">
    <property type="entry name" value="GLR_AS"/>
</dbReference>
<feature type="domain" description="Thioredoxin" evidence="1">
    <location>
        <begin position="14"/>
        <end position="152"/>
    </location>
</feature>
<evidence type="ECO:0000313" key="3">
    <source>
        <dbReference type="Proteomes" id="UP000663827"/>
    </source>
</evidence>
<dbReference type="InterPro" id="IPR002109">
    <property type="entry name" value="Glutaredoxin"/>
</dbReference>
<dbReference type="PROSITE" id="PS51352">
    <property type="entry name" value="THIOREDOXIN_2"/>
    <property type="match status" value="1"/>
</dbReference>
<evidence type="ECO:0000313" key="2">
    <source>
        <dbReference type="EMBL" id="CAE7211429.1"/>
    </source>
</evidence>
<dbReference type="GO" id="GO:0005737">
    <property type="term" value="C:cytoplasm"/>
    <property type="evidence" value="ECO:0007669"/>
    <property type="project" value="TreeGrafter"/>
</dbReference>
<dbReference type="GO" id="GO:0034599">
    <property type="term" value="P:cellular response to oxidative stress"/>
    <property type="evidence" value="ECO:0007669"/>
    <property type="project" value="TreeGrafter"/>
</dbReference>